<accession>A0A2P2PKQ5</accession>
<sequence length="35" mass="3905">MVGIEPLLSQVVKLFSVLLRERKVVALLARILDGK</sequence>
<evidence type="ECO:0000313" key="1">
    <source>
        <dbReference type="EMBL" id="MBX55317.1"/>
    </source>
</evidence>
<organism evidence="1">
    <name type="scientific">Rhizophora mucronata</name>
    <name type="common">Asiatic mangrove</name>
    <dbReference type="NCBI Taxonomy" id="61149"/>
    <lineage>
        <taxon>Eukaryota</taxon>
        <taxon>Viridiplantae</taxon>
        <taxon>Streptophyta</taxon>
        <taxon>Embryophyta</taxon>
        <taxon>Tracheophyta</taxon>
        <taxon>Spermatophyta</taxon>
        <taxon>Magnoliopsida</taxon>
        <taxon>eudicotyledons</taxon>
        <taxon>Gunneridae</taxon>
        <taxon>Pentapetalae</taxon>
        <taxon>rosids</taxon>
        <taxon>fabids</taxon>
        <taxon>Malpighiales</taxon>
        <taxon>Rhizophoraceae</taxon>
        <taxon>Rhizophora</taxon>
    </lineage>
</organism>
<dbReference type="AlphaFoldDB" id="A0A2P2PKQ5"/>
<reference evidence="1" key="1">
    <citation type="submission" date="2018-02" db="EMBL/GenBank/DDBJ databases">
        <title>Rhizophora mucronata_Transcriptome.</title>
        <authorList>
            <person name="Meera S.P."/>
            <person name="Sreeshan A."/>
            <person name="Augustine A."/>
        </authorList>
    </citation>
    <scope>NUCLEOTIDE SEQUENCE</scope>
    <source>
        <tissue evidence="1">Leaf</tissue>
    </source>
</reference>
<name>A0A2P2PKQ5_RHIMU</name>
<protein>
    <submittedName>
        <fullName evidence="1">Uncharacterized protein</fullName>
    </submittedName>
</protein>
<proteinExistence type="predicted"/>
<dbReference type="EMBL" id="GGEC01074833">
    <property type="protein sequence ID" value="MBX55317.1"/>
    <property type="molecule type" value="Transcribed_RNA"/>
</dbReference>